<evidence type="ECO:0000256" key="1">
    <source>
        <dbReference type="ARBA" id="ARBA00061640"/>
    </source>
</evidence>
<evidence type="ECO:0000313" key="6">
    <source>
        <dbReference type="Ensembl" id="ENSSSCP00030045482.1"/>
    </source>
</evidence>
<accession>A0A8D0Y856</accession>
<evidence type="ECO:0000256" key="3">
    <source>
        <dbReference type="SAM" id="MobiDB-lite"/>
    </source>
</evidence>
<organism evidence="6 7">
    <name type="scientific">Sus scrofa</name>
    <name type="common">Pig</name>
    <dbReference type="NCBI Taxonomy" id="9823"/>
    <lineage>
        <taxon>Eukaryota</taxon>
        <taxon>Metazoa</taxon>
        <taxon>Chordata</taxon>
        <taxon>Craniata</taxon>
        <taxon>Vertebrata</taxon>
        <taxon>Euteleostomi</taxon>
        <taxon>Mammalia</taxon>
        <taxon>Eutheria</taxon>
        <taxon>Laurasiatheria</taxon>
        <taxon>Artiodactyla</taxon>
        <taxon>Suina</taxon>
        <taxon>Suidae</taxon>
        <taxon>Sus</taxon>
    </lineage>
</organism>
<feature type="domain" description="L1 transposable element trimerization" evidence="5">
    <location>
        <begin position="122"/>
        <end position="161"/>
    </location>
</feature>
<evidence type="ECO:0008006" key="8">
    <source>
        <dbReference type="Google" id="ProtNLM"/>
    </source>
</evidence>
<dbReference type="Ensembl" id="ENSSSCT00030098834.1">
    <property type="protein sequence ID" value="ENSSSCP00030045482.1"/>
    <property type="gene ID" value="ENSSSCG00030070674.1"/>
</dbReference>
<dbReference type="InterPro" id="IPR043636">
    <property type="entry name" value="L1_RRM_dom"/>
</dbReference>
<protein>
    <recommendedName>
        <fullName evidence="8">L1 transposable element RRM domain-containing protein</fullName>
    </recommendedName>
</protein>
<keyword evidence="2" id="KW-0175">Coiled coil</keyword>
<dbReference type="PANTHER" id="PTHR11505">
    <property type="entry name" value="L1 TRANSPOSABLE ELEMENT-RELATED"/>
    <property type="match status" value="1"/>
</dbReference>
<sequence length="238" mass="27565">MPAPRKHSTAVPRQTLPSHGEYTTTKRKKTTSKMKKLGNLPQLLQQENSPNAFNNETDLCSLIDLEFKREIGKILKELREDMTSNADALRKELENIRRSQEKLGNSFAEMQTELRAVKTRMNNAEERISDVEDRTMEITQTGQQTENQIKKQESSIRDLWDNIKWANLYKIGIPEGVEKDKGMENIFEEIIAGIFPNLKDTEFRIQKAQRAPHKLNPNRPTPRHIIIKMAKLMIRRGS</sequence>
<reference evidence="6" key="1">
    <citation type="submission" date="2025-08" db="UniProtKB">
        <authorList>
            <consortium name="Ensembl"/>
        </authorList>
    </citation>
    <scope>IDENTIFICATION</scope>
</reference>
<comment type="similarity">
    <text evidence="1">Belongs to the transposase 22 family.</text>
</comment>
<evidence type="ECO:0000259" key="4">
    <source>
        <dbReference type="Pfam" id="PF02994"/>
    </source>
</evidence>
<feature type="domain" description="L1 transposable element RRM" evidence="4">
    <location>
        <begin position="167"/>
        <end position="234"/>
    </location>
</feature>
<dbReference type="Pfam" id="PF02994">
    <property type="entry name" value="Transposase_22"/>
    <property type="match status" value="1"/>
</dbReference>
<name>A0A8D0Y856_PIG</name>
<dbReference type="AlphaFoldDB" id="A0A8D0Y856"/>
<feature type="region of interest" description="Disordered" evidence="3">
    <location>
        <begin position="1"/>
        <end position="32"/>
    </location>
</feature>
<feature type="coiled-coil region" evidence="2">
    <location>
        <begin position="79"/>
        <end position="141"/>
    </location>
</feature>
<dbReference type="FunFam" id="3.30.70.1820:FF:000002">
    <property type="entry name" value="LINE-1 retrotransposable element ORF1 protein"/>
    <property type="match status" value="1"/>
</dbReference>
<dbReference type="Gene3D" id="3.30.70.1820">
    <property type="entry name" value="L1 transposable element, RRM domain"/>
    <property type="match status" value="1"/>
</dbReference>
<evidence type="ECO:0000259" key="5">
    <source>
        <dbReference type="Pfam" id="PF17489"/>
    </source>
</evidence>
<proteinExistence type="inferred from homology"/>
<dbReference type="InterPro" id="IPR035301">
    <property type="entry name" value="L1_trimer"/>
</dbReference>
<dbReference type="Gene3D" id="1.20.5.390">
    <property type="entry name" value="L1 transposable element, trimerization domain"/>
    <property type="match status" value="1"/>
</dbReference>
<evidence type="ECO:0000256" key="2">
    <source>
        <dbReference type="SAM" id="Coils"/>
    </source>
</evidence>
<evidence type="ECO:0000313" key="7">
    <source>
        <dbReference type="Proteomes" id="UP000694570"/>
    </source>
</evidence>
<dbReference type="Pfam" id="PF17489">
    <property type="entry name" value="Tnp_22_trimer"/>
    <property type="match status" value="1"/>
</dbReference>
<dbReference type="InterPro" id="IPR004244">
    <property type="entry name" value="Transposase_22"/>
</dbReference>
<dbReference type="Proteomes" id="UP000694570">
    <property type="component" value="Unplaced"/>
</dbReference>